<reference evidence="2" key="1">
    <citation type="journal article" date="2019" name="Int. J. Syst. Evol. Microbiol.">
        <title>The Global Catalogue of Microorganisms (GCM) 10K type strain sequencing project: providing services to taxonomists for standard genome sequencing and annotation.</title>
        <authorList>
            <consortium name="The Broad Institute Genomics Platform"/>
            <consortium name="The Broad Institute Genome Sequencing Center for Infectious Disease"/>
            <person name="Wu L."/>
            <person name="Ma J."/>
        </authorList>
    </citation>
    <scope>NUCLEOTIDE SEQUENCE [LARGE SCALE GENOMIC DNA]</scope>
    <source>
        <strain evidence="2">CGMCC 4.7393</strain>
    </source>
</reference>
<sequence>MDRIPGSSLKAHQYTIPEQPVSVPNLKLAIKLTRLGYSQDYISEFVSGPWSPELAQQHPMEATCPELTLPSKKTT</sequence>
<keyword evidence="2" id="KW-1185">Reference proteome</keyword>
<evidence type="ECO:0000313" key="1">
    <source>
        <dbReference type="EMBL" id="MFC6999567.1"/>
    </source>
</evidence>
<proteinExistence type="predicted"/>
<accession>A0ABW2DSI7</accession>
<gene>
    <name evidence="1" type="ORF">ACFQHR_18165</name>
</gene>
<dbReference type="EMBL" id="JBHSYQ010000016">
    <property type="protein sequence ID" value="MFC6999567.1"/>
    <property type="molecule type" value="Genomic_DNA"/>
</dbReference>
<protein>
    <submittedName>
        <fullName evidence="1">Uncharacterized protein</fullName>
    </submittedName>
</protein>
<evidence type="ECO:0000313" key="2">
    <source>
        <dbReference type="Proteomes" id="UP001596405"/>
    </source>
</evidence>
<name>A0ABW2DSI7_9BACT</name>
<dbReference type="Proteomes" id="UP001596405">
    <property type="component" value="Unassembled WGS sequence"/>
</dbReference>
<dbReference type="RefSeq" id="WP_066621192.1">
    <property type="nucleotide sequence ID" value="NZ_JBHSYQ010000016.1"/>
</dbReference>
<comment type="caution">
    <text evidence="1">The sequence shown here is derived from an EMBL/GenBank/DDBJ whole genome shotgun (WGS) entry which is preliminary data.</text>
</comment>
<organism evidence="1 2">
    <name type="scientific">Rufibacter roseus</name>
    <dbReference type="NCBI Taxonomy" id="1567108"/>
    <lineage>
        <taxon>Bacteria</taxon>
        <taxon>Pseudomonadati</taxon>
        <taxon>Bacteroidota</taxon>
        <taxon>Cytophagia</taxon>
        <taxon>Cytophagales</taxon>
        <taxon>Hymenobacteraceae</taxon>
        <taxon>Rufibacter</taxon>
    </lineage>
</organism>